<keyword evidence="2" id="KW-1133">Transmembrane helix</keyword>
<dbReference type="InterPro" id="IPR006059">
    <property type="entry name" value="SBP"/>
</dbReference>
<dbReference type="PANTHER" id="PTHR43649">
    <property type="entry name" value="ARABINOSE-BINDING PROTEIN-RELATED"/>
    <property type="match status" value="1"/>
</dbReference>
<evidence type="ECO:0000256" key="2">
    <source>
        <dbReference type="SAM" id="Phobius"/>
    </source>
</evidence>
<name>A0A3D1JJ28_9CHLR</name>
<dbReference type="OrthoDB" id="9795467at2"/>
<dbReference type="AlphaFoldDB" id="A0A3D1JJ28"/>
<dbReference type="EMBL" id="DPBP01000047">
    <property type="protein sequence ID" value="HCE18591.1"/>
    <property type="molecule type" value="Genomic_DNA"/>
</dbReference>
<evidence type="ECO:0008006" key="5">
    <source>
        <dbReference type="Google" id="ProtNLM"/>
    </source>
</evidence>
<dbReference type="InterPro" id="IPR050490">
    <property type="entry name" value="Bact_solute-bd_prot1"/>
</dbReference>
<dbReference type="SUPFAM" id="SSF53850">
    <property type="entry name" value="Periplasmic binding protein-like II"/>
    <property type="match status" value="1"/>
</dbReference>
<proteinExistence type="predicted"/>
<keyword evidence="2" id="KW-0472">Membrane</keyword>
<gene>
    <name evidence="3" type="ORF">DEQ80_12100</name>
</gene>
<dbReference type="Proteomes" id="UP000264141">
    <property type="component" value="Unassembled WGS sequence"/>
</dbReference>
<keyword evidence="2" id="KW-0812">Transmembrane</keyword>
<organism evidence="3 4">
    <name type="scientific">Anaerolinea thermolimosa</name>
    <dbReference type="NCBI Taxonomy" id="229919"/>
    <lineage>
        <taxon>Bacteria</taxon>
        <taxon>Bacillati</taxon>
        <taxon>Chloroflexota</taxon>
        <taxon>Anaerolineae</taxon>
        <taxon>Anaerolineales</taxon>
        <taxon>Anaerolineaceae</taxon>
        <taxon>Anaerolinea</taxon>
    </lineage>
</organism>
<sequence>MWNVPSIRKEVEEDFACGASVVFEPFSILSNLKVQGEETMKKHVLSLLSIVLLVSLLLTACGAPQATPTAAPPQAEAPTATTASQPEKPTEGQPAQGAAQSVTLKIYLLDYTPDTIAWLKSEINPAFEAAHPGVKVEITEGSWSGWDTTFSGFFAAGAGPDIINLGSEMNTLYGESLADMEPYLGEAAWPEIKNFGPALENAKYQGKLRGLPIFTAPRYVFCRTDLMEASGWTTGTPKNFAEWVDFARKATKIDPATNSIVQQALVPVDAASMADWQWWLLVFYSLGGELYKADGTPNFDSPEALATTRFLLDLRRATYGPYTDAVGSLPTGQGSVIDVNDETGKDNGAVCLAHSGWAAPAFNRPIWSKISIDPFFGDPDNFPKSKPVVLAFNDWLAVPEYSPNKELAAEWLKMAFTKEANHKWCETMNLIPARNDAHYGFVTDTPQLKREAELAAQYGVGFAGILESAKLSTIMQDALGKLITEELTPEEVVAKIQEEYSAALGK</sequence>
<dbReference type="PANTHER" id="PTHR43649:SF12">
    <property type="entry name" value="DIACETYLCHITOBIOSE BINDING PROTEIN DASA"/>
    <property type="match status" value="1"/>
</dbReference>
<dbReference type="STRING" id="229919.GCA_001050195_02648"/>
<feature type="compositionally biased region" description="Low complexity" evidence="1">
    <location>
        <begin position="67"/>
        <end position="86"/>
    </location>
</feature>
<dbReference type="Pfam" id="PF01547">
    <property type="entry name" value="SBP_bac_1"/>
    <property type="match status" value="1"/>
</dbReference>
<evidence type="ECO:0000256" key="1">
    <source>
        <dbReference type="SAM" id="MobiDB-lite"/>
    </source>
</evidence>
<feature type="region of interest" description="Disordered" evidence="1">
    <location>
        <begin position="67"/>
        <end position="97"/>
    </location>
</feature>
<protein>
    <recommendedName>
        <fullName evidence="5">Extracellular solute-binding protein</fullName>
    </recommendedName>
</protein>
<accession>A0A3D1JJ28</accession>
<dbReference type="Gene3D" id="3.40.190.10">
    <property type="entry name" value="Periplasmic binding protein-like II"/>
    <property type="match status" value="1"/>
</dbReference>
<reference evidence="3 4" key="1">
    <citation type="journal article" date="2018" name="Nat. Biotechnol.">
        <title>A standardized bacterial taxonomy based on genome phylogeny substantially revises the tree of life.</title>
        <authorList>
            <person name="Parks D.H."/>
            <person name="Chuvochina M."/>
            <person name="Waite D.W."/>
            <person name="Rinke C."/>
            <person name="Skarshewski A."/>
            <person name="Chaumeil P.A."/>
            <person name="Hugenholtz P."/>
        </authorList>
    </citation>
    <scope>NUCLEOTIDE SEQUENCE [LARGE SCALE GENOMIC DNA]</scope>
    <source>
        <strain evidence="3">UBA8781</strain>
    </source>
</reference>
<evidence type="ECO:0000313" key="4">
    <source>
        <dbReference type="Proteomes" id="UP000264141"/>
    </source>
</evidence>
<feature type="transmembrane region" description="Helical" evidence="2">
    <location>
        <begin position="44"/>
        <end position="66"/>
    </location>
</feature>
<comment type="caution">
    <text evidence="3">The sequence shown here is derived from an EMBL/GenBank/DDBJ whole genome shotgun (WGS) entry which is preliminary data.</text>
</comment>
<evidence type="ECO:0000313" key="3">
    <source>
        <dbReference type="EMBL" id="HCE18591.1"/>
    </source>
</evidence>